<organism evidence="13 14">
    <name type="scientific">Algisphaera agarilytica</name>
    <dbReference type="NCBI Taxonomy" id="1385975"/>
    <lineage>
        <taxon>Bacteria</taxon>
        <taxon>Pseudomonadati</taxon>
        <taxon>Planctomycetota</taxon>
        <taxon>Phycisphaerae</taxon>
        <taxon>Phycisphaerales</taxon>
        <taxon>Phycisphaeraceae</taxon>
        <taxon>Algisphaera</taxon>
    </lineage>
</organism>
<dbReference type="InterPro" id="IPR016204">
    <property type="entry name" value="HDH"/>
</dbReference>
<accession>A0A7X0H375</accession>
<feature type="binding site" evidence="11">
    <location>
        <position position="192"/>
    </location>
    <ligand>
        <name>L-homoserine</name>
        <dbReference type="ChEBI" id="CHEBI:57476"/>
    </ligand>
</feature>
<keyword evidence="6" id="KW-0028">Amino-acid biosynthesis</keyword>
<sequence length="438" mass="45919">MSQQPLSVAMIGYGTVGRGVAQLLHEQAELYTQRTGRAITLAKVLVRDTAKALAAGGIDESLLTNDADEFFATDAEVVIEVAGGIDPVGGFVRRALEAGKHVITANKSLLAKDGPALFALARQHNVSIAFEASIGGGIPCVTALTAGLMANEISGLFGILNGTCNYILTQMTQHGESYADALQGAKEKGYAEADETLDVSGADAAQKLAVLASLAYGVNIGEDDVPCHGIDTLDLDDVRFGDELGFDIKLIASAERWPGQPYIALNTAPCFIPKAEQLAQVHGSFNALSVVGHAVGHTMFYGRGAGQGPTASAIVSDLLNVACGAYPLAFANLQLTPDLHDPAPLVEPGDLESRWYLRVNALDVPGVMARLTDALGSRGISLSSLLQHDALDGQDTVPVVIATHEARRGDLQAAADVIENLPEVHGKPVIYRILDLPS</sequence>
<dbReference type="InterPro" id="IPR036291">
    <property type="entry name" value="NAD(P)-bd_dom_sf"/>
</dbReference>
<dbReference type="CDD" id="cd04881">
    <property type="entry name" value="ACT_HSDH-Hom"/>
    <property type="match status" value="1"/>
</dbReference>
<dbReference type="PIRSF" id="PIRSF000098">
    <property type="entry name" value="Homoser_dehydrog"/>
    <property type="match status" value="1"/>
</dbReference>
<evidence type="ECO:0000256" key="6">
    <source>
        <dbReference type="ARBA" id="ARBA00022605"/>
    </source>
</evidence>
<dbReference type="Pfam" id="PF03447">
    <property type="entry name" value="NAD_binding_3"/>
    <property type="match status" value="1"/>
</dbReference>
<evidence type="ECO:0000256" key="7">
    <source>
        <dbReference type="ARBA" id="ARBA00022697"/>
    </source>
</evidence>
<dbReference type="Proteomes" id="UP000541810">
    <property type="component" value="Unassembled WGS sequence"/>
</dbReference>
<keyword evidence="14" id="KW-1185">Reference proteome</keyword>
<evidence type="ECO:0000256" key="3">
    <source>
        <dbReference type="ARBA" id="ARBA00006753"/>
    </source>
</evidence>
<evidence type="ECO:0000256" key="1">
    <source>
        <dbReference type="ARBA" id="ARBA00005056"/>
    </source>
</evidence>
<feature type="binding site" evidence="11">
    <location>
        <position position="107"/>
    </location>
    <ligand>
        <name>NADPH</name>
        <dbReference type="ChEBI" id="CHEBI:57783"/>
    </ligand>
</feature>
<keyword evidence="11" id="KW-0521">NADP</keyword>
<dbReference type="GO" id="GO:0009088">
    <property type="term" value="P:threonine biosynthetic process"/>
    <property type="evidence" value="ECO:0007669"/>
    <property type="project" value="UniProtKB-UniPathway"/>
</dbReference>
<keyword evidence="8 13" id="KW-0560">Oxidoreductase</keyword>
<evidence type="ECO:0000256" key="8">
    <source>
        <dbReference type="ARBA" id="ARBA00023002"/>
    </source>
</evidence>
<dbReference type="InterPro" id="IPR005106">
    <property type="entry name" value="Asp/hSer_DH_NAD-bd"/>
</dbReference>
<evidence type="ECO:0000256" key="9">
    <source>
        <dbReference type="ARBA" id="ARBA00023167"/>
    </source>
</evidence>
<name>A0A7X0H375_9BACT</name>
<dbReference type="InterPro" id="IPR045865">
    <property type="entry name" value="ACT-like_dom_sf"/>
</dbReference>
<comment type="similarity">
    <text evidence="3">Belongs to the homoserine dehydrogenase family.</text>
</comment>
<evidence type="ECO:0000256" key="5">
    <source>
        <dbReference type="ARBA" id="ARBA00013376"/>
    </source>
</evidence>
<dbReference type="EC" id="1.1.1.3" evidence="4"/>
<evidence type="ECO:0000313" key="13">
    <source>
        <dbReference type="EMBL" id="MBB6428457.1"/>
    </source>
</evidence>
<evidence type="ECO:0000256" key="4">
    <source>
        <dbReference type="ARBA" id="ARBA00013213"/>
    </source>
</evidence>
<evidence type="ECO:0000259" key="12">
    <source>
        <dbReference type="PROSITE" id="PS51671"/>
    </source>
</evidence>
<feature type="domain" description="ACT" evidence="12">
    <location>
        <begin position="356"/>
        <end position="438"/>
    </location>
</feature>
<dbReference type="GO" id="GO:0050661">
    <property type="term" value="F:NADP binding"/>
    <property type="evidence" value="ECO:0007669"/>
    <property type="project" value="InterPro"/>
</dbReference>
<dbReference type="PANTHER" id="PTHR43331:SF1">
    <property type="entry name" value="HOMOSERINE DEHYDROGENASE"/>
    <property type="match status" value="1"/>
</dbReference>
<dbReference type="GO" id="GO:0004412">
    <property type="term" value="F:homoserine dehydrogenase activity"/>
    <property type="evidence" value="ECO:0007669"/>
    <property type="project" value="UniProtKB-EC"/>
</dbReference>
<dbReference type="PANTHER" id="PTHR43331">
    <property type="entry name" value="HOMOSERINE DEHYDROGENASE"/>
    <property type="match status" value="1"/>
</dbReference>
<dbReference type="AlphaFoldDB" id="A0A7X0H375"/>
<reference evidence="13 14" key="1">
    <citation type="submission" date="2020-08" db="EMBL/GenBank/DDBJ databases">
        <title>Genomic Encyclopedia of Type Strains, Phase IV (KMG-IV): sequencing the most valuable type-strain genomes for metagenomic binning, comparative biology and taxonomic classification.</title>
        <authorList>
            <person name="Goeker M."/>
        </authorList>
    </citation>
    <scope>NUCLEOTIDE SEQUENCE [LARGE SCALE GENOMIC DNA]</scope>
    <source>
        <strain evidence="13 14">DSM 103725</strain>
    </source>
</reference>
<dbReference type="Pfam" id="PF01842">
    <property type="entry name" value="ACT"/>
    <property type="match status" value="1"/>
</dbReference>
<dbReference type="Pfam" id="PF00742">
    <property type="entry name" value="Homoserine_dh"/>
    <property type="match status" value="1"/>
</dbReference>
<dbReference type="EMBL" id="JACHGY010000001">
    <property type="protein sequence ID" value="MBB6428457.1"/>
    <property type="molecule type" value="Genomic_DNA"/>
</dbReference>
<comment type="pathway">
    <text evidence="2">Amino-acid biosynthesis; L-methionine biosynthesis via de novo pathway; L-homoserine from L-aspartate: step 3/3.</text>
</comment>
<dbReference type="UniPathway" id="UPA00051">
    <property type="reaction ID" value="UER00465"/>
</dbReference>
<evidence type="ECO:0000256" key="10">
    <source>
        <dbReference type="PIRSR" id="PIRSR000098-1"/>
    </source>
</evidence>
<dbReference type="UniPathway" id="UPA00050">
    <property type="reaction ID" value="UER00063"/>
</dbReference>
<dbReference type="SUPFAM" id="SSF55021">
    <property type="entry name" value="ACT-like"/>
    <property type="match status" value="1"/>
</dbReference>
<protein>
    <recommendedName>
        <fullName evidence="5">Homoserine dehydrogenase</fullName>
        <ecNumber evidence="4">1.1.1.3</ecNumber>
    </recommendedName>
</protein>
<dbReference type="Gene3D" id="3.30.70.260">
    <property type="match status" value="1"/>
</dbReference>
<dbReference type="GO" id="GO:0009086">
    <property type="term" value="P:methionine biosynthetic process"/>
    <property type="evidence" value="ECO:0007669"/>
    <property type="project" value="UniProtKB-KW"/>
</dbReference>
<gene>
    <name evidence="13" type="ORF">HNQ40_000263</name>
</gene>
<evidence type="ECO:0000256" key="2">
    <source>
        <dbReference type="ARBA" id="ARBA00005062"/>
    </source>
</evidence>
<evidence type="ECO:0000256" key="11">
    <source>
        <dbReference type="PIRSR" id="PIRSR000098-2"/>
    </source>
</evidence>
<dbReference type="InterPro" id="IPR001342">
    <property type="entry name" value="HDH_cat"/>
</dbReference>
<dbReference type="FunFam" id="3.30.360.10:FF:000005">
    <property type="entry name" value="Homoserine dehydrogenase"/>
    <property type="match status" value="1"/>
</dbReference>
<comment type="pathway">
    <text evidence="1">Amino-acid biosynthesis; L-threonine biosynthesis; L-threonine from L-aspartate: step 3/5.</text>
</comment>
<dbReference type="NCBIfam" id="NF004976">
    <property type="entry name" value="PRK06349.1"/>
    <property type="match status" value="1"/>
</dbReference>
<keyword evidence="7" id="KW-0791">Threonine biosynthesis</keyword>
<dbReference type="PROSITE" id="PS51671">
    <property type="entry name" value="ACT"/>
    <property type="match status" value="1"/>
</dbReference>
<keyword evidence="9" id="KW-0486">Methionine biosynthesis</keyword>
<proteinExistence type="inferred from homology"/>
<evidence type="ECO:0000313" key="14">
    <source>
        <dbReference type="Proteomes" id="UP000541810"/>
    </source>
</evidence>
<dbReference type="SUPFAM" id="SSF51735">
    <property type="entry name" value="NAD(P)-binding Rossmann-fold domains"/>
    <property type="match status" value="1"/>
</dbReference>
<dbReference type="Gene3D" id="3.30.360.10">
    <property type="entry name" value="Dihydrodipicolinate Reductase, domain 2"/>
    <property type="match status" value="1"/>
</dbReference>
<dbReference type="SUPFAM" id="SSF55347">
    <property type="entry name" value="Glyceraldehyde-3-phosphate dehydrogenase-like, C-terminal domain"/>
    <property type="match status" value="1"/>
</dbReference>
<dbReference type="Gene3D" id="3.40.50.720">
    <property type="entry name" value="NAD(P)-binding Rossmann-like Domain"/>
    <property type="match status" value="1"/>
</dbReference>
<dbReference type="InterPro" id="IPR002912">
    <property type="entry name" value="ACT_dom"/>
</dbReference>
<dbReference type="RefSeq" id="WP_184675610.1">
    <property type="nucleotide sequence ID" value="NZ_JACHGY010000001.1"/>
</dbReference>
<feature type="active site" description="Proton donor" evidence="10">
    <location>
        <position position="207"/>
    </location>
</feature>
<comment type="caution">
    <text evidence="13">The sequence shown here is derived from an EMBL/GenBank/DDBJ whole genome shotgun (WGS) entry which is preliminary data.</text>
</comment>